<organism evidence="1 2">
    <name type="scientific">Pleurodeles waltl</name>
    <name type="common">Iberian ribbed newt</name>
    <dbReference type="NCBI Taxonomy" id="8319"/>
    <lineage>
        <taxon>Eukaryota</taxon>
        <taxon>Metazoa</taxon>
        <taxon>Chordata</taxon>
        <taxon>Craniata</taxon>
        <taxon>Vertebrata</taxon>
        <taxon>Euteleostomi</taxon>
        <taxon>Amphibia</taxon>
        <taxon>Batrachia</taxon>
        <taxon>Caudata</taxon>
        <taxon>Salamandroidea</taxon>
        <taxon>Salamandridae</taxon>
        <taxon>Pleurodelinae</taxon>
        <taxon>Pleurodeles</taxon>
    </lineage>
</organism>
<comment type="caution">
    <text evidence="1">The sequence shown here is derived from an EMBL/GenBank/DDBJ whole genome shotgun (WGS) entry which is preliminary data.</text>
</comment>
<proteinExistence type="predicted"/>
<dbReference type="Proteomes" id="UP001066276">
    <property type="component" value="Chromosome 6"/>
</dbReference>
<keyword evidence="2" id="KW-1185">Reference proteome</keyword>
<evidence type="ECO:0000313" key="2">
    <source>
        <dbReference type="Proteomes" id="UP001066276"/>
    </source>
</evidence>
<reference evidence="1" key="1">
    <citation type="journal article" date="2022" name="bioRxiv">
        <title>Sequencing and chromosome-scale assembly of the giantPleurodeles waltlgenome.</title>
        <authorList>
            <person name="Brown T."/>
            <person name="Elewa A."/>
            <person name="Iarovenko S."/>
            <person name="Subramanian E."/>
            <person name="Araus A.J."/>
            <person name="Petzold A."/>
            <person name="Susuki M."/>
            <person name="Suzuki K.-i.T."/>
            <person name="Hayashi T."/>
            <person name="Toyoda A."/>
            <person name="Oliveira C."/>
            <person name="Osipova E."/>
            <person name="Leigh N.D."/>
            <person name="Simon A."/>
            <person name="Yun M.H."/>
        </authorList>
    </citation>
    <scope>NUCLEOTIDE SEQUENCE</scope>
    <source>
        <strain evidence="1">20211129_DDA</strain>
        <tissue evidence="1">Liver</tissue>
    </source>
</reference>
<sequence length="100" mass="11011">MVRALVHLCHALPALPSQALMAHYYLSSWEDETTLQNQQVRQVFRYLRGKCSRCSWAQGVSATLLALGRLLAAQRHTCALCELQETAAAATRDAEPGITA</sequence>
<name>A0AAV7QYU3_PLEWA</name>
<dbReference type="AlphaFoldDB" id="A0AAV7QYU3"/>
<evidence type="ECO:0000313" key="1">
    <source>
        <dbReference type="EMBL" id="KAJ1145664.1"/>
    </source>
</evidence>
<dbReference type="EMBL" id="JANPWB010000010">
    <property type="protein sequence ID" value="KAJ1145664.1"/>
    <property type="molecule type" value="Genomic_DNA"/>
</dbReference>
<accession>A0AAV7QYU3</accession>
<gene>
    <name evidence="1" type="ORF">NDU88_011950</name>
</gene>
<protein>
    <submittedName>
        <fullName evidence="1">Uncharacterized protein</fullName>
    </submittedName>
</protein>